<feature type="domain" description="BD-FAE-like" evidence="3">
    <location>
        <begin position="20"/>
        <end position="126"/>
    </location>
</feature>
<dbReference type="PANTHER" id="PTHR48081">
    <property type="entry name" value="AB HYDROLASE SUPERFAMILY PROTEIN C4A8.06C"/>
    <property type="match status" value="1"/>
</dbReference>
<dbReference type="EMBL" id="AP028216">
    <property type="protein sequence ID" value="BEI92448.1"/>
    <property type="molecule type" value="Genomic_DNA"/>
</dbReference>
<dbReference type="InterPro" id="IPR050300">
    <property type="entry name" value="GDXG_lipolytic_enzyme"/>
</dbReference>
<dbReference type="AlphaFoldDB" id="A0AA48QWJ6"/>
<dbReference type="PANTHER" id="PTHR48081:SF3">
    <property type="entry name" value="ALPHA_BETA HYDROLASE FOLD-3 DOMAIN-CONTAINING PROTEIN"/>
    <property type="match status" value="1"/>
</dbReference>
<evidence type="ECO:0000259" key="3">
    <source>
        <dbReference type="Pfam" id="PF20434"/>
    </source>
</evidence>
<dbReference type="InterPro" id="IPR029058">
    <property type="entry name" value="AB_hydrolase_fold"/>
</dbReference>
<dbReference type="GO" id="GO:0008236">
    <property type="term" value="F:serine-type peptidase activity"/>
    <property type="evidence" value="ECO:0007669"/>
    <property type="project" value="InterPro"/>
</dbReference>
<dbReference type="Pfam" id="PF20434">
    <property type="entry name" value="BD-FAE"/>
    <property type="match status" value="1"/>
</dbReference>
<dbReference type="InterPro" id="IPR049492">
    <property type="entry name" value="BD-FAE-like_dom"/>
</dbReference>
<protein>
    <recommendedName>
        <fullName evidence="6">Alpha/beta-hydrolase</fullName>
    </recommendedName>
</protein>
<accession>A0AA48QWJ6</accession>
<evidence type="ECO:0008006" key="6">
    <source>
        <dbReference type="Google" id="ProtNLM"/>
    </source>
</evidence>
<dbReference type="GO" id="GO:0006508">
    <property type="term" value="P:proteolysis"/>
    <property type="evidence" value="ECO:0007669"/>
    <property type="project" value="InterPro"/>
</dbReference>
<dbReference type="InterPro" id="IPR001375">
    <property type="entry name" value="Peptidase_S9_cat"/>
</dbReference>
<evidence type="ECO:0000256" key="1">
    <source>
        <dbReference type="ARBA" id="ARBA00022801"/>
    </source>
</evidence>
<sequence>MAEFKTVTYASPDGVDIGLDYSLPPGTGKAPILVWFHGGGLLQGFRKVMPPHIQTASAKHGFCVVTADYRLAPQTRLPGILADIKACIEYLRSPAFASETGDRVDQSKLVVSGGSAGGWLALMLASGIGFKECGIEPPAHPAACAAIYPITDITDKFWTTPQHPVSYLGYEIDRIPLYPYLDPSAPKTSYSLPTDARSQMYHYMVQEAIEQQLLLDGAGVSPASFRIAAGIGSGKFVLPPTYITHGTLDDKVPPRQSEEVAKAAEAAGLPVELELIEGADHLFDFDEGVDMNDMYKFIKSSISTS</sequence>
<dbReference type="Pfam" id="PF00326">
    <property type="entry name" value="Peptidase_S9"/>
    <property type="match status" value="1"/>
</dbReference>
<keyword evidence="5" id="KW-1185">Reference proteome</keyword>
<feature type="domain" description="Peptidase S9 prolyl oligopeptidase catalytic" evidence="2">
    <location>
        <begin position="238"/>
        <end position="300"/>
    </location>
</feature>
<evidence type="ECO:0000259" key="2">
    <source>
        <dbReference type="Pfam" id="PF00326"/>
    </source>
</evidence>
<evidence type="ECO:0000313" key="5">
    <source>
        <dbReference type="Proteomes" id="UP001233271"/>
    </source>
</evidence>
<reference evidence="4" key="1">
    <citation type="journal article" date="2023" name="BMC Genomics">
        <title>Chromosome-level genome assemblies of Cutaneotrichosporon spp. (Trichosporonales, Basidiomycota) reveal imbalanced evolution between nucleotide sequences and chromosome synteny.</title>
        <authorList>
            <person name="Kobayashi Y."/>
            <person name="Kayamori A."/>
            <person name="Aoki K."/>
            <person name="Shiwa Y."/>
            <person name="Matsutani M."/>
            <person name="Fujita N."/>
            <person name="Sugita T."/>
            <person name="Iwasaki W."/>
            <person name="Tanaka N."/>
            <person name="Takashima M."/>
        </authorList>
    </citation>
    <scope>NUCLEOTIDE SEQUENCE</scope>
    <source>
        <strain evidence="4">HIS019</strain>
    </source>
</reference>
<dbReference type="SUPFAM" id="SSF53474">
    <property type="entry name" value="alpha/beta-Hydrolases"/>
    <property type="match status" value="1"/>
</dbReference>
<dbReference type="Gene3D" id="3.40.50.1820">
    <property type="entry name" value="alpha/beta hydrolase"/>
    <property type="match status" value="1"/>
</dbReference>
<name>A0AA48QWJ6_9TREE</name>
<organism evidence="4 5">
    <name type="scientific">Cutaneotrichosporon cavernicola</name>
    <dbReference type="NCBI Taxonomy" id="279322"/>
    <lineage>
        <taxon>Eukaryota</taxon>
        <taxon>Fungi</taxon>
        <taxon>Dikarya</taxon>
        <taxon>Basidiomycota</taxon>
        <taxon>Agaricomycotina</taxon>
        <taxon>Tremellomycetes</taxon>
        <taxon>Trichosporonales</taxon>
        <taxon>Trichosporonaceae</taxon>
        <taxon>Cutaneotrichosporon</taxon>
    </lineage>
</organism>
<dbReference type="RefSeq" id="XP_060457713.1">
    <property type="nucleotide sequence ID" value="XM_060601195.1"/>
</dbReference>
<dbReference type="GeneID" id="85496318"/>
<keyword evidence="1" id="KW-0378">Hydrolase</keyword>
<dbReference type="KEGG" id="ccac:CcaHIS019_0500760"/>
<dbReference type="Proteomes" id="UP001233271">
    <property type="component" value="Chromosome 5"/>
</dbReference>
<gene>
    <name evidence="4" type="ORF">CcaverHIS019_0500760</name>
</gene>
<proteinExistence type="predicted"/>
<evidence type="ECO:0000313" key="4">
    <source>
        <dbReference type="EMBL" id="BEI92448.1"/>
    </source>
</evidence>